<accession>A0A1H9P613</accession>
<dbReference type="InterPro" id="IPR009057">
    <property type="entry name" value="Homeodomain-like_sf"/>
</dbReference>
<dbReference type="Pfam" id="PF16925">
    <property type="entry name" value="TetR_C_13"/>
    <property type="match status" value="1"/>
</dbReference>
<keyword evidence="1" id="KW-0805">Transcription regulation</keyword>
<dbReference type="InterPro" id="IPR011075">
    <property type="entry name" value="TetR_C"/>
</dbReference>
<dbReference type="PROSITE" id="PS50977">
    <property type="entry name" value="HTH_TETR_2"/>
    <property type="match status" value="1"/>
</dbReference>
<dbReference type="Pfam" id="PF00440">
    <property type="entry name" value="TetR_N"/>
    <property type="match status" value="1"/>
</dbReference>
<keyword evidence="3" id="KW-0804">Transcription</keyword>
<evidence type="ECO:0000313" key="6">
    <source>
        <dbReference type="EMBL" id="SER43734.1"/>
    </source>
</evidence>
<dbReference type="OrthoDB" id="9798857at2"/>
<dbReference type="Proteomes" id="UP000199572">
    <property type="component" value="Unassembled WGS sequence"/>
</dbReference>
<dbReference type="PANTHER" id="PTHR47506">
    <property type="entry name" value="TRANSCRIPTIONAL REGULATORY PROTEIN"/>
    <property type="match status" value="1"/>
</dbReference>
<name>A0A1H9P613_9SPHI</name>
<dbReference type="PRINTS" id="PR00455">
    <property type="entry name" value="HTHTETR"/>
</dbReference>
<reference evidence="6 7" key="1">
    <citation type="submission" date="2016-10" db="EMBL/GenBank/DDBJ databases">
        <authorList>
            <person name="de Groot N.N."/>
        </authorList>
    </citation>
    <scope>NUCLEOTIDE SEQUENCE [LARGE SCALE GENOMIC DNA]</scope>
    <source>
        <strain evidence="6 7">DSM 18610</strain>
    </source>
</reference>
<dbReference type="AlphaFoldDB" id="A0A1H9P613"/>
<evidence type="ECO:0000259" key="5">
    <source>
        <dbReference type="PROSITE" id="PS50977"/>
    </source>
</evidence>
<dbReference type="SUPFAM" id="SSF46689">
    <property type="entry name" value="Homeodomain-like"/>
    <property type="match status" value="1"/>
</dbReference>
<gene>
    <name evidence="6" type="ORF">SAMN04488023_10951</name>
</gene>
<feature type="DNA-binding region" description="H-T-H motif" evidence="4">
    <location>
        <begin position="28"/>
        <end position="47"/>
    </location>
</feature>
<keyword evidence="2 4" id="KW-0238">DNA-binding</keyword>
<protein>
    <submittedName>
        <fullName evidence="6">Transcriptional regulator, TetR family</fullName>
    </submittedName>
</protein>
<evidence type="ECO:0000256" key="1">
    <source>
        <dbReference type="ARBA" id="ARBA00023015"/>
    </source>
</evidence>
<dbReference type="PANTHER" id="PTHR47506:SF3">
    <property type="entry name" value="HTH-TYPE TRANSCRIPTIONAL REGULATOR LMRA"/>
    <property type="match status" value="1"/>
</dbReference>
<dbReference type="InterPro" id="IPR036271">
    <property type="entry name" value="Tet_transcr_reg_TetR-rel_C_sf"/>
</dbReference>
<dbReference type="EMBL" id="FOGG01000009">
    <property type="protein sequence ID" value="SER43734.1"/>
    <property type="molecule type" value="Genomic_DNA"/>
</dbReference>
<dbReference type="GO" id="GO:0003677">
    <property type="term" value="F:DNA binding"/>
    <property type="evidence" value="ECO:0007669"/>
    <property type="project" value="UniProtKB-UniRule"/>
</dbReference>
<dbReference type="Gene3D" id="1.10.357.10">
    <property type="entry name" value="Tetracycline Repressor, domain 2"/>
    <property type="match status" value="1"/>
</dbReference>
<dbReference type="InterPro" id="IPR001647">
    <property type="entry name" value="HTH_TetR"/>
</dbReference>
<dbReference type="InterPro" id="IPR023772">
    <property type="entry name" value="DNA-bd_HTH_TetR-type_CS"/>
</dbReference>
<evidence type="ECO:0000256" key="2">
    <source>
        <dbReference type="ARBA" id="ARBA00023125"/>
    </source>
</evidence>
<dbReference type="PROSITE" id="PS01081">
    <property type="entry name" value="HTH_TETR_1"/>
    <property type="match status" value="1"/>
</dbReference>
<keyword evidence="7" id="KW-1185">Reference proteome</keyword>
<feature type="domain" description="HTH tetR-type" evidence="5">
    <location>
        <begin position="5"/>
        <end position="65"/>
    </location>
</feature>
<dbReference type="SUPFAM" id="SSF48498">
    <property type="entry name" value="Tetracyclin repressor-like, C-terminal domain"/>
    <property type="match status" value="1"/>
</dbReference>
<evidence type="ECO:0000313" key="7">
    <source>
        <dbReference type="Proteomes" id="UP000199572"/>
    </source>
</evidence>
<proteinExistence type="predicted"/>
<evidence type="ECO:0000256" key="4">
    <source>
        <dbReference type="PROSITE-ProRule" id="PRU00335"/>
    </source>
</evidence>
<evidence type="ECO:0000256" key="3">
    <source>
        <dbReference type="ARBA" id="ARBA00023163"/>
    </source>
</evidence>
<organism evidence="6 7">
    <name type="scientific">Pedobacter rhizosphaerae</name>
    <dbReference type="NCBI Taxonomy" id="390241"/>
    <lineage>
        <taxon>Bacteria</taxon>
        <taxon>Pseudomonadati</taxon>
        <taxon>Bacteroidota</taxon>
        <taxon>Sphingobacteriia</taxon>
        <taxon>Sphingobacteriales</taxon>
        <taxon>Sphingobacteriaceae</taxon>
        <taxon>Pedobacter</taxon>
    </lineage>
</organism>
<dbReference type="RefSeq" id="WP_090883740.1">
    <property type="nucleotide sequence ID" value="NZ_FOGG01000009.1"/>
</dbReference>
<sequence>MTKAEKTKQLIIDKAAPIFNSKGIAGTSLSDILEATKLAKGSLYVHFENKEAISHAVVDHFVAHKTKFLSAAFSVKGNAKKKLFSYLDLVLNPAKPLFEGGCPFLNLGMEADDMDQVIRAKVKKMLETEQSFISGTIKQGIENGEFQADWNAKDFATTTYAMIEGAIMITRVSSGGKSMKTIAAFLKNEIVRHEI</sequence>